<keyword evidence="2" id="KW-1185">Reference proteome</keyword>
<dbReference type="Proteomes" id="UP001610446">
    <property type="component" value="Unassembled WGS sequence"/>
</dbReference>
<dbReference type="EMBL" id="JBFXLU010000064">
    <property type="protein sequence ID" value="KAL2846398.1"/>
    <property type="molecule type" value="Genomic_DNA"/>
</dbReference>
<comment type="caution">
    <text evidence="1">The sequence shown here is derived from an EMBL/GenBank/DDBJ whole genome shotgun (WGS) entry which is preliminary data.</text>
</comment>
<protein>
    <submittedName>
        <fullName evidence="1">Uncharacterized protein</fullName>
    </submittedName>
</protein>
<evidence type="ECO:0000313" key="1">
    <source>
        <dbReference type="EMBL" id="KAL2846398.1"/>
    </source>
</evidence>
<proteinExistence type="predicted"/>
<accession>A0ABR4K251</accession>
<dbReference type="InterPro" id="IPR054208">
    <property type="entry name" value="DUF6914"/>
</dbReference>
<reference evidence="1 2" key="1">
    <citation type="submission" date="2024-07" db="EMBL/GenBank/DDBJ databases">
        <title>Section-level genome sequencing and comparative genomics of Aspergillus sections Usti and Cavernicolus.</title>
        <authorList>
            <consortium name="Lawrence Berkeley National Laboratory"/>
            <person name="Nybo J.L."/>
            <person name="Vesth T.C."/>
            <person name="Theobald S."/>
            <person name="Frisvad J.C."/>
            <person name="Larsen T.O."/>
            <person name="Kjaerboelling I."/>
            <person name="Rothschild-Mancinelli K."/>
            <person name="Lyhne E.K."/>
            <person name="Kogle M.E."/>
            <person name="Barry K."/>
            <person name="Clum A."/>
            <person name="Na H."/>
            <person name="Ledsgaard L."/>
            <person name="Lin J."/>
            <person name="Lipzen A."/>
            <person name="Kuo A."/>
            <person name="Riley R."/>
            <person name="Mondo S."/>
            <person name="Labutti K."/>
            <person name="Haridas S."/>
            <person name="Pangalinan J."/>
            <person name="Salamov A.A."/>
            <person name="Simmons B.A."/>
            <person name="Magnuson J.K."/>
            <person name="Chen J."/>
            <person name="Drula E."/>
            <person name="Henrissat B."/>
            <person name="Wiebenga A."/>
            <person name="Lubbers R.J."/>
            <person name="Gomes A.C."/>
            <person name="Makela M.R."/>
            <person name="Stajich J."/>
            <person name="Grigoriev I.V."/>
            <person name="Mortensen U.H."/>
            <person name="De Vries R.P."/>
            <person name="Baker S.E."/>
            <person name="Andersen M.R."/>
        </authorList>
    </citation>
    <scope>NUCLEOTIDE SEQUENCE [LARGE SCALE GENOMIC DNA]</scope>
    <source>
        <strain evidence="1 2">CBS 123904</strain>
    </source>
</reference>
<evidence type="ECO:0000313" key="2">
    <source>
        <dbReference type="Proteomes" id="UP001610446"/>
    </source>
</evidence>
<sequence length="185" mass="20488">MPSNKDRLYVALYAGGGAATMPGKEDTYHWALIVGPKNESPGKNGSGGGSEWFFKERECPLTPTSMLLVRVKVGKVGDRNRLVNILQTTPIRQEQVGRNCVGWVEGALRRLKADGSALGTSAIDWETVRTQAMGYCQRKKDQHRFDGQASFDMTKAPTYDLIERKEIIFDNPDNIVPADENVKTA</sequence>
<gene>
    <name evidence="1" type="ORF">BJY01DRAFT_263348</name>
</gene>
<name>A0ABR4K251_9EURO</name>
<dbReference type="Pfam" id="PF21858">
    <property type="entry name" value="DUF6914"/>
    <property type="match status" value="1"/>
</dbReference>
<organism evidence="1 2">
    <name type="scientific">Aspergillus pseudoustus</name>
    <dbReference type="NCBI Taxonomy" id="1810923"/>
    <lineage>
        <taxon>Eukaryota</taxon>
        <taxon>Fungi</taxon>
        <taxon>Dikarya</taxon>
        <taxon>Ascomycota</taxon>
        <taxon>Pezizomycotina</taxon>
        <taxon>Eurotiomycetes</taxon>
        <taxon>Eurotiomycetidae</taxon>
        <taxon>Eurotiales</taxon>
        <taxon>Aspergillaceae</taxon>
        <taxon>Aspergillus</taxon>
        <taxon>Aspergillus subgen. Nidulantes</taxon>
    </lineage>
</organism>